<dbReference type="GO" id="GO:0005634">
    <property type="term" value="C:nucleus"/>
    <property type="evidence" value="ECO:0007669"/>
    <property type="project" value="TreeGrafter"/>
</dbReference>
<organism evidence="1 2">
    <name type="scientific">Austrofundulus limnaeus</name>
    <name type="common">Annual killifish</name>
    <dbReference type="NCBI Taxonomy" id="52670"/>
    <lineage>
        <taxon>Eukaryota</taxon>
        <taxon>Metazoa</taxon>
        <taxon>Chordata</taxon>
        <taxon>Craniata</taxon>
        <taxon>Vertebrata</taxon>
        <taxon>Euteleostomi</taxon>
        <taxon>Actinopterygii</taxon>
        <taxon>Neopterygii</taxon>
        <taxon>Teleostei</taxon>
        <taxon>Neoteleostei</taxon>
        <taxon>Acanthomorphata</taxon>
        <taxon>Ovalentaria</taxon>
        <taxon>Atherinomorphae</taxon>
        <taxon>Cyprinodontiformes</taxon>
        <taxon>Rivulidae</taxon>
        <taxon>Austrofundulus</taxon>
    </lineage>
</organism>
<dbReference type="OrthoDB" id="46564at2759"/>
<gene>
    <name evidence="2" type="primary">LOC106525910</name>
</gene>
<dbReference type="GeneID" id="106525910"/>
<dbReference type="AlphaFoldDB" id="A0A2I4C711"/>
<dbReference type="RefSeq" id="XP_013875749.1">
    <property type="nucleotide sequence ID" value="XM_014020295.1"/>
</dbReference>
<reference evidence="2" key="1">
    <citation type="submission" date="2025-08" db="UniProtKB">
        <authorList>
            <consortium name="RefSeq"/>
        </authorList>
    </citation>
    <scope>IDENTIFICATION</scope>
</reference>
<protein>
    <submittedName>
        <fullName evidence="2">Methyltransferase-like protein 22</fullName>
    </submittedName>
</protein>
<evidence type="ECO:0000313" key="2">
    <source>
        <dbReference type="RefSeq" id="XP_013875749.1"/>
    </source>
</evidence>
<dbReference type="Proteomes" id="UP000192220">
    <property type="component" value="Unplaced"/>
</dbReference>
<evidence type="ECO:0000313" key="1">
    <source>
        <dbReference type="Proteomes" id="UP000192220"/>
    </source>
</evidence>
<dbReference type="InterPro" id="IPR038899">
    <property type="entry name" value="METTL22"/>
</dbReference>
<dbReference type="Gene3D" id="3.40.50.150">
    <property type="entry name" value="Vaccinia Virus protein VP39"/>
    <property type="match status" value="1"/>
</dbReference>
<dbReference type="GO" id="GO:0008276">
    <property type="term" value="F:protein methyltransferase activity"/>
    <property type="evidence" value="ECO:0007669"/>
    <property type="project" value="InterPro"/>
</dbReference>
<dbReference type="STRING" id="52670.A0A2I4C711"/>
<sequence>MAQHRRTTSSGGEVKVKQLDWLQHSLCKDADVEFSWTEEEMADLYNTSFIIAADVCYDDELTDGFFRTLYCLCSCFPHSCAVFISIEKRFNFTLRHMDISCDAYNHFKHCLSQLQDMQDGCCRFKVERVSLNFSQFLLYERVEQLELWQLSATRLPPEKAKSGSDLPSS</sequence>
<dbReference type="PANTHER" id="PTHR23108:SF0">
    <property type="entry name" value="METHYLTRANSFERASE-LIKE PROTEIN 22"/>
    <property type="match status" value="1"/>
</dbReference>
<dbReference type="InParanoid" id="A0A2I4C711"/>
<dbReference type="KEGG" id="alim:106525910"/>
<name>A0A2I4C711_AUSLI</name>
<proteinExistence type="predicted"/>
<dbReference type="PANTHER" id="PTHR23108">
    <property type="entry name" value="METHYLTRANSFERASE-RELATED"/>
    <property type="match status" value="1"/>
</dbReference>
<accession>A0A2I4C711</accession>
<dbReference type="InterPro" id="IPR029063">
    <property type="entry name" value="SAM-dependent_MTases_sf"/>
</dbReference>
<keyword evidence="1" id="KW-1185">Reference proteome</keyword>